<name>A0A378JPU1_9GAMM</name>
<dbReference type="InterPro" id="IPR011250">
    <property type="entry name" value="OMP/PagP_B-barrel"/>
</dbReference>
<dbReference type="SUPFAM" id="SSF56925">
    <property type="entry name" value="OMPA-like"/>
    <property type="match status" value="1"/>
</dbReference>
<feature type="signal peptide" evidence="1">
    <location>
        <begin position="1"/>
        <end position="21"/>
    </location>
</feature>
<keyword evidence="3" id="KW-1185">Reference proteome</keyword>
<dbReference type="EMBL" id="UGNV01000006">
    <property type="protein sequence ID" value="STX55775.1"/>
    <property type="molecule type" value="Genomic_DNA"/>
</dbReference>
<dbReference type="AlphaFoldDB" id="A0A378JPU1"/>
<keyword evidence="1" id="KW-0732">Signal</keyword>
<accession>A0A378JPU1</accession>
<organism evidence="2 3">
    <name type="scientific">Legionella beliardensis</name>
    <dbReference type="NCBI Taxonomy" id="91822"/>
    <lineage>
        <taxon>Bacteria</taxon>
        <taxon>Pseudomonadati</taxon>
        <taxon>Pseudomonadota</taxon>
        <taxon>Gammaproteobacteria</taxon>
        <taxon>Legionellales</taxon>
        <taxon>Legionellaceae</taxon>
        <taxon>Legionella</taxon>
    </lineage>
</organism>
<proteinExistence type="predicted"/>
<evidence type="ECO:0000256" key="1">
    <source>
        <dbReference type="SAM" id="SignalP"/>
    </source>
</evidence>
<dbReference type="Proteomes" id="UP000254968">
    <property type="component" value="Unassembled WGS sequence"/>
</dbReference>
<feature type="chain" id="PRO_5017052762" evidence="1">
    <location>
        <begin position="22"/>
        <end position="250"/>
    </location>
</feature>
<dbReference type="RefSeq" id="WP_115304377.1">
    <property type="nucleotide sequence ID" value="NZ_CAAAHO010000018.1"/>
</dbReference>
<evidence type="ECO:0000313" key="2">
    <source>
        <dbReference type="EMBL" id="STX55775.1"/>
    </source>
</evidence>
<evidence type="ECO:0000313" key="3">
    <source>
        <dbReference type="Proteomes" id="UP000254968"/>
    </source>
</evidence>
<gene>
    <name evidence="2" type="ORF">NCTC13315_03145</name>
</gene>
<dbReference type="Gene3D" id="2.40.160.20">
    <property type="match status" value="1"/>
</dbReference>
<protein>
    <submittedName>
        <fullName evidence="2">Opacity protein and related surface antigens</fullName>
    </submittedName>
</protein>
<sequence>MKKYLFILAATASSVSSQILAGTMGPTVLPAKTWSWVSSISGGPIWTDSKESRTLFLTPEIVKTYSAKKVSDVLASGEFFLGLQRNFSSDWQAQLGLAIATAGSAKFHGVIWDDADPEFNNHTYRYKVRHKRVAVKGKLLKDYGYWLTPWVSGSLGIGFNRSHDFTNTPVIPEALPNSNFHNHTKNTFTYTVGAGLQKSITDYLQAGIGYEFADWGKSELGRAYDQTLNNRLNLNHFYTHGLMFNLSLVV</sequence>
<reference evidence="2 3" key="1">
    <citation type="submission" date="2018-06" db="EMBL/GenBank/DDBJ databases">
        <authorList>
            <consortium name="Pathogen Informatics"/>
            <person name="Doyle S."/>
        </authorList>
    </citation>
    <scope>NUCLEOTIDE SEQUENCE [LARGE SCALE GENOMIC DNA]</scope>
    <source>
        <strain evidence="2 3">NCTC13315</strain>
    </source>
</reference>
<dbReference type="OrthoDB" id="5647782at2"/>